<dbReference type="EMBL" id="ANMG01000035">
    <property type="protein sequence ID" value="EMD26263.1"/>
    <property type="molecule type" value="Genomic_DNA"/>
</dbReference>
<comment type="caution">
    <text evidence="1">The sequence shown here is derived from an EMBL/GenBank/DDBJ whole genome shotgun (WGS) entry which is preliminary data.</text>
</comment>
<dbReference type="PATRIC" id="fig|1238180.3.peg.4143"/>
<sequence length="60" mass="6555">MLRTACRRLHCGIVLARPARVGLADCSLLRASERRLSIAFAGARCMTCVTHTDVVIRQTG</sequence>
<dbReference type="AlphaFoldDB" id="M2PNZ2"/>
<proteinExistence type="predicted"/>
<gene>
    <name evidence="1" type="ORF">C791_3811</name>
</gene>
<accession>M2PNZ2</accession>
<name>M2PNZ2_9PSEU</name>
<dbReference type="Proteomes" id="UP000014137">
    <property type="component" value="Unassembled WGS sequence"/>
</dbReference>
<protein>
    <submittedName>
        <fullName evidence="1">Uncharacterized protein</fullName>
    </submittedName>
</protein>
<reference evidence="1 2" key="1">
    <citation type="submission" date="2012-10" db="EMBL/GenBank/DDBJ databases">
        <title>Genome assembly of Amycolatopsis azurea DSM 43854.</title>
        <authorList>
            <person name="Khatri I."/>
            <person name="Kaur I."/>
            <person name="Subramanian S."/>
            <person name="Mayilraj S."/>
        </authorList>
    </citation>
    <scope>NUCLEOTIDE SEQUENCE [LARGE SCALE GENOMIC DNA]</scope>
    <source>
        <strain evidence="1 2">DSM 43854</strain>
    </source>
</reference>
<evidence type="ECO:0000313" key="1">
    <source>
        <dbReference type="EMBL" id="EMD26263.1"/>
    </source>
</evidence>
<organism evidence="1 2">
    <name type="scientific">Amycolatopsis azurea DSM 43854</name>
    <dbReference type="NCBI Taxonomy" id="1238180"/>
    <lineage>
        <taxon>Bacteria</taxon>
        <taxon>Bacillati</taxon>
        <taxon>Actinomycetota</taxon>
        <taxon>Actinomycetes</taxon>
        <taxon>Pseudonocardiales</taxon>
        <taxon>Pseudonocardiaceae</taxon>
        <taxon>Amycolatopsis</taxon>
    </lineage>
</organism>
<evidence type="ECO:0000313" key="2">
    <source>
        <dbReference type="Proteomes" id="UP000014137"/>
    </source>
</evidence>